<comment type="caution">
    <text evidence="13">The sequence shown here is derived from an EMBL/GenBank/DDBJ whole genome shotgun (WGS) entry which is preliminary data.</text>
</comment>
<accession>A0A2T4Z1D9</accession>
<dbReference type="PANTHER" id="PTHR37425">
    <property type="match status" value="1"/>
</dbReference>
<comment type="cofactor">
    <cofactor evidence="1">
        <name>Zn(2+)</name>
        <dbReference type="ChEBI" id="CHEBI:29105"/>
    </cofactor>
</comment>
<dbReference type="SUPFAM" id="SSF55166">
    <property type="entry name" value="Hedgehog/DD-peptidase"/>
    <property type="match status" value="1"/>
</dbReference>
<dbReference type="GO" id="GO:0008237">
    <property type="term" value="F:metallopeptidase activity"/>
    <property type="evidence" value="ECO:0007669"/>
    <property type="project" value="UniProtKB-KW"/>
</dbReference>
<evidence type="ECO:0000256" key="10">
    <source>
        <dbReference type="ARBA" id="ARBA00093448"/>
    </source>
</evidence>
<keyword evidence="14" id="KW-1185">Reference proteome</keyword>
<keyword evidence="5" id="KW-0732">Signal</keyword>
<proteinExistence type="inferred from homology"/>
<keyword evidence="6" id="KW-0378">Hydrolase</keyword>
<keyword evidence="7" id="KW-0862">Zinc</keyword>
<keyword evidence="4" id="KW-0479">Metal-binding</keyword>
<evidence type="ECO:0000256" key="5">
    <source>
        <dbReference type="ARBA" id="ARBA00022729"/>
    </source>
</evidence>
<dbReference type="AlphaFoldDB" id="A0A2T4Z1D9"/>
<evidence type="ECO:0000256" key="9">
    <source>
        <dbReference type="ARBA" id="ARBA00023316"/>
    </source>
</evidence>
<dbReference type="PANTHER" id="PTHR37425:SF1">
    <property type="entry name" value="OUTER MEMBRANE PROTEIN"/>
    <property type="match status" value="1"/>
</dbReference>
<dbReference type="CDD" id="cd14844">
    <property type="entry name" value="Zn-DD-carboxypeptidase_like"/>
    <property type="match status" value="1"/>
</dbReference>
<reference evidence="13 14" key="1">
    <citation type="submission" date="2018-04" db="EMBL/GenBank/DDBJ databases">
        <title>Genomic Encyclopedia of Archaeal and Bacterial Type Strains, Phase II (KMG-II): from individual species to whole genera.</title>
        <authorList>
            <person name="Goeker M."/>
        </authorList>
    </citation>
    <scope>NUCLEOTIDE SEQUENCE [LARGE SCALE GENOMIC DNA]</scope>
    <source>
        <strain evidence="13 14">DSM 25521</strain>
    </source>
</reference>
<dbReference type="GO" id="GO:0071555">
    <property type="term" value="P:cell wall organization"/>
    <property type="evidence" value="ECO:0007669"/>
    <property type="project" value="UniProtKB-KW"/>
</dbReference>
<dbReference type="InterPro" id="IPR009045">
    <property type="entry name" value="Zn_M74/Hedgehog-like"/>
</dbReference>
<keyword evidence="8" id="KW-0482">Metalloprotease</keyword>
<dbReference type="Proteomes" id="UP000241808">
    <property type="component" value="Unassembled WGS sequence"/>
</dbReference>
<name>A0A2T4Z1D9_9HYPH</name>
<dbReference type="Pfam" id="PF05951">
    <property type="entry name" value="Peptidase_M15_2"/>
    <property type="match status" value="1"/>
</dbReference>
<evidence type="ECO:0000256" key="1">
    <source>
        <dbReference type="ARBA" id="ARBA00001947"/>
    </source>
</evidence>
<feature type="region of interest" description="Disordered" evidence="12">
    <location>
        <begin position="409"/>
        <end position="503"/>
    </location>
</feature>
<feature type="compositionally biased region" description="Low complexity" evidence="12">
    <location>
        <begin position="475"/>
        <end position="503"/>
    </location>
</feature>
<keyword evidence="9" id="KW-0961">Cell wall biogenesis/degradation</keyword>
<comment type="pathway">
    <text evidence="2">Cell wall biogenesis; cell wall polysaccharide biosynthesis.</text>
</comment>
<dbReference type="GO" id="GO:0006508">
    <property type="term" value="P:proteolysis"/>
    <property type="evidence" value="ECO:0007669"/>
    <property type="project" value="UniProtKB-KW"/>
</dbReference>
<dbReference type="Gene3D" id="3.30.1380.10">
    <property type="match status" value="1"/>
</dbReference>
<feature type="compositionally biased region" description="Pro residues" evidence="12">
    <location>
        <begin position="287"/>
        <end position="306"/>
    </location>
</feature>
<evidence type="ECO:0000256" key="2">
    <source>
        <dbReference type="ARBA" id="ARBA00004776"/>
    </source>
</evidence>
<evidence type="ECO:0000256" key="8">
    <source>
        <dbReference type="ARBA" id="ARBA00023049"/>
    </source>
</evidence>
<dbReference type="EMBL" id="PZZL01000006">
    <property type="protein sequence ID" value="PTM53557.1"/>
    <property type="molecule type" value="Genomic_DNA"/>
</dbReference>
<evidence type="ECO:0000256" key="6">
    <source>
        <dbReference type="ARBA" id="ARBA00022801"/>
    </source>
</evidence>
<dbReference type="InterPro" id="IPR010275">
    <property type="entry name" value="MepK"/>
</dbReference>
<keyword evidence="3" id="KW-0645">Protease</keyword>
<feature type="region of interest" description="Disordered" evidence="12">
    <location>
        <begin position="375"/>
        <end position="396"/>
    </location>
</feature>
<evidence type="ECO:0000313" key="13">
    <source>
        <dbReference type="EMBL" id="PTM53557.1"/>
    </source>
</evidence>
<feature type="region of interest" description="Disordered" evidence="12">
    <location>
        <begin position="280"/>
        <end position="328"/>
    </location>
</feature>
<protein>
    <recommendedName>
        <fullName evidence="11">Murein endopeptidase K</fullName>
    </recommendedName>
</protein>
<evidence type="ECO:0000256" key="11">
    <source>
        <dbReference type="ARBA" id="ARBA00093666"/>
    </source>
</evidence>
<evidence type="ECO:0000313" key="14">
    <source>
        <dbReference type="Proteomes" id="UP000241808"/>
    </source>
</evidence>
<evidence type="ECO:0000256" key="7">
    <source>
        <dbReference type="ARBA" id="ARBA00022833"/>
    </source>
</evidence>
<sequence>MPSFHRTVPGLVSRNALRACATVTLGVGFLIAISNSTQTVVANGDTRTLSMLHKHTGEEILITFKRNGRYDQDALNKLNWFLRDWRRDEPTRMDPHLFDIVWEVYRSVGAQSQIHVVSAYRSAGTNAMLRRRSRAVAQQSRHITGQAMDFYIPGASMTRVREAGMLLQRGGVGFYPGSANQFVHMDTGSVRHWPKVSRDYLARLFPDGRTVHIPSDGRPMAGFDTALAMVRARGGSASRFYDSRADEAVSYDDDDDSARGGVVRQRSSSMGLFAGLFGNRQQQAAPAPQPAAPAPAPAPAAEPAPAPAAAAPAQPVPTTINQPAPGRPVQIVTNAPPRMQIAAAPLPLRAPPAAERLRGNAEEEAEPRLVAAPLPAARPTLPGNAVAQAPEPPTRPTVLAEPTTVAQAPLPPSRPQVLAAASAQPTLPPLITTGEQRGRQAEGEPAPAMALAFASPSQPVTLPGQGSLQGPQPRPAQAVRAAPHAPVQAAAAPATAPRPAARPTRVAAPAMVPPNINGPRGTLVFARQTTDRAVPAAALQAPDPRERQLLQQPAQVVAMTFSSAAPATVPTQRFSGEAVASLRTLEFAEPAAPARQRGAWLSR</sequence>
<evidence type="ECO:0000256" key="4">
    <source>
        <dbReference type="ARBA" id="ARBA00022723"/>
    </source>
</evidence>
<feature type="compositionally biased region" description="Polar residues" evidence="12">
    <location>
        <begin position="455"/>
        <end position="470"/>
    </location>
</feature>
<comment type="similarity">
    <text evidence="10">Belongs to the peptidase M15 family.</text>
</comment>
<dbReference type="GO" id="GO:0046872">
    <property type="term" value="F:metal ion binding"/>
    <property type="evidence" value="ECO:0007669"/>
    <property type="project" value="UniProtKB-KW"/>
</dbReference>
<evidence type="ECO:0000256" key="3">
    <source>
        <dbReference type="ARBA" id="ARBA00022670"/>
    </source>
</evidence>
<gene>
    <name evidence="13" type="ORF">C8P69_106211</name>
</gene>
<organism evidence="13 14">
    <name type="scientific">Phreatobacter oligotrophus</name>
    <dbReference type="NCBI Taxonomy" id="1122261"/>
    <lineage>
        <taxon>Bacteria</taxon>
        <taxon>Pseudomonadati</taxon>
        <taxon>Pseudomonadota</taxon>
        <taxon>Alphaproteobacteria</taxon>
        <taxon>Hyphomicrobiales</taxon>
        <taxon>Phreatobacteraceae</taxon>
        <taxon>Phreatobacter</taxon>
    </lineage>
</organism>
<evidence type="ECO:0000256" key="12">
    <source>
        <dbReference type="SAM" id="MobiDB-lite"/>
    </source>
</evidence>